<accession>Q2NBT2</accession>
<dbReference type="OrthoDB" id="8479400at2"/>
<evidence type="ECO:0000313" key="3">
    <source>
        <dbReference type="Proteomes" id="UP000008808"/>
    </source>
</evidence>
<evidence type="ECO:0000256" key="1">
    <source>
        <dbReference type="SAM" id="Phobius"/>
    </source>
</evidence>
<reference evidence="3" key="1">
    <citation type="journal article" date="2009" name="J. Bacteriol.">
        <title>Complete genome sequence of Erythrobacter litoralis HTCC2594.</title>
        <authorList>
            <person name="Oh H.M."/>
            <person name="Giovannoni S.J."/>
            <person name="Ferriera S."/>
            <person name="Johnson J."/>
            <person name="Cho J.C."/>
        </authorList>
    </citation>
    <scope>NUCLEOTIDE SEQUENCE [LARGE SCALE GENOMIC DNA]</scope>
    <source>
        <strain evidence="3">HTCC2594</strain>
    </source>
</reference>
<dbReference type="Proteomes" id="UP000008808">
    <property type="component" value="Chromosome"/>
</dbReference>
<dbReference type="HOGENOM" id="CLU_083559_1_1_5"/>
<keyword evidence="1" id="KW-0812">Transmembrane</keyword>
<dbReference type="RefSeq" id="WP_011413735.1">
    <property type="nucleotide sequence ID" value="NC_007722.1"/>
</dbReference>
<dbReference type="EMBL" id="CP000157">
    <property type="protein sequence ID" value="ABC62859.1"/>
    <property type="molecule type" value="Genomic_DNA"/>
</dbReference>
<proteinExistence type="predicted"/>
<keyword evidence="1" id="KW-1133">Transmembrane helix</keyword>
<keyword evidence="1" id="KW-0472">Membrane</keyword>
<organism evidence="2 3">
    <name type="scientific">Erythrobacter litoralis (strain HTCC2594)</name>
    <dbReference type="NCBI Taxonomy" id="314225"/>
    <lineage>
        <taxon>Bacteria</taxon>
        <taxon>Pseudomonadati</taxon>
        <taxon>Pseudomonadota</taxon>
        <taxon>Alphaproteobacteria</taxon>
        <taxon>Sphingomonadales</taxon>
        <taxon>Erythrobacteraceae</taxon>
        <taxon>Erythrobacter/Porphyrobacter group</taxon>
        <taxon>Erythrobacter</taxon>
    </lineage>
</organism>
<dbReference type="AlphaFoldDB" id="Q2NBT2"/>
<name>Q2NBT2_ERYLH</name>
<evidence type="ECO:0008006" key="4">
    <source>
        <dbReference type="Google" id="ProtNLM"/>
    </source>
</evidence>
<protein>
    <recommendedName>
        <fullName evidence="4">TIR domain-containing protein</fullName>
    </recommendedName>
</protein>
<dbReference type="KEGG" id="eli:ELI_03835"/>
<dbReference type="eggNOG" id="ENOG503342X">
    <property type="taxonomic scope" value="Bacteria"/>
</dbReference>
<gene>
    <name evidence="2" type="ordered locus">ELI_03835</name>
</gene>
<feature type="transmembrane region" description="Helical" evidence="1">
    <location>
        <begin position="189"/>
        <end position="210"/>
    </location>
</feature>
<sequence length="215" mass="23766">MAAPRVFISMGTPYSSESQAFRDTLEAVLRDQCGVDPRIIGKNEYPDGNPLSKIKSVMSQCDGVVVVAYERKFLADGTEKRASSVPVPLQSQIYTTPWNHIESAMAYSLGIPLYILCQRGLSEEGLIETKVDWYVQYVDLDPAELHKADVLSSMRNWVTTRVIPRKKTPKLLKSLDGRTKFSEMTPREIWSIIGVLAAVFGLGVGAANLLPGLFG</sequence>
<evidence type="ECO:0000313" key="2">
    <source>
        <dbReference type="EMBL" id="ABC62859.1"/>
    </source>
</evidence>
<keyword evidence="3" id="KW-1185">Reference proteome</keyword>
<dbReference type="STRING" id="314225.ELI_03835"/>